<evidence type="ECO:0008006" key="3">
    <source>
        <dbReference type="Google" id="ProtNLM"/>
    </source>
</evidence>
<dbReference type="EMBL" id="FOTQ01000001">
    <property type="protein sequence ID" value="SFL77859.1"/>
    <property type="molecule type" value="Genomic_DNA"/>
</dbReference>
<dbReference type="Proteomes" id="UP000199144">
    <property type="component" value="Unassembled WGS sequence"/>
</dbReference>
<evidence type="ECO:0000313" key="1">
    <source>
        <dbReference type="EMBL" id="SFL77859.1"/>
    </source>
</evidence>
<proteinExistence type="predicted"/>
<dbReference type="SUPFAM" id="SSF53756">
    <property type="entry name" value="UDP-Glycosyltransferase/glycogen phosphorylase"/>
    <property type="match status" value="1"/>
</dbReference>
<organism evidence="1 2">
    <name type="scientific">Shimia aestuarii</name>
    <dbReference type="NCBI Taxonomy" id="254406"/>
    <lineage>
        <taxon>Bacteria</taxon>
        <taxon>Pseudomonadati</taxon>
        <taxon>Pseudomonadota</taxon>
        <taxon>Alphaproteobacteria</taxon>
        <taxon>Rhodobacterales</taxon>
        <taxon>Roseobacteraceae</taxon>
    </lineage>
</organism>
<reference evidence="1 2" key="1">
    <citation type="submission" date="2016-10" db="EMBL/GenBank/DDBJ databases">
        <authorList>
            <person name="de Groot N.N."/>
        </authorList>
    </citation>
    <scope>NUCLEOTIDE SEQUENCE [LARGE SCALE GENOMIC DNA]</scope>
    <source>
        <strain evidence="1 2">DSM 15283</strain>
    </source>
</reference>
<accession>A0A1I4KGV6</accession>
<gene>
    <name evidence="1" type="ORF">SAMN04488042_1011471</name>
</gene>
<dbReference type="STRING" id="254406.SAMN04488042_1011471"/>
<name>A0A1I4KGV6_9RHOB</name>
<evidence type="ECO:0000313" key="2">
    <source>
        <dbReference type="Proteomes" id="UP000199144"/>
    </source>
</evidence>
<keyword evidence="2" id="KW-1185">Reference proteome</keyword>
<sequence length="301" mass="34675">MSDTKQVRFYLPDGLRQSAESGEHNFLNKIASVLGDAGFKAEYLDPDMADPKAPGYSLFHMEEPFAVRSVTIRRAYYYPFWQIERTNERWNWDVARASFEPDAVERKAADQFFGFWQKRLFKEPLKSLGQDGFVYVPLQGRLTQHRSFQTCSPVEMILKTLEQDKTRRVIAALHPKEIYSEEDFAVLERLEAAHERLELRMGEMETLLPRCDYVVTENSSVGFAGFFFGKPCVTFAKIDFHHITADVGRVGIEEAFDAVTRMAPDYAGYVWWFLQQMSINAGRPEAEESIRARLSALGWPV</sequence>
<dbReference type="RefSeq" id="WP_093092664.1">
    <property type="nucleotide sequence ID" value="NZ_FOTQ01000001.1"/>
</dbReference>
<dbReference type="AlphaFoldDB" id="A0A1I4KGV6"/>
<protein>
    <recommendedName>
        <fullName evidence="3">Capsular polysaccharide biosynthesis protein</fullName>
    </recommendedName>
</protein>
<dbReference type="OrthoDB" id="6713140at2"/>